<comment type="caution">
    <text evidence="1">The sequence shown here is derived from an EMBL/GenBank/DDBJ whole genome shotgun (WGS) entry which is preliminary data.</text>
</comment>
<evidence type="ECO:0000313" key="2">
    <source>
        <dbReference type="Proteomes" id="UP000012429"/>
    </source>
</evidence>
<dbReference type="AlphaFoldDB" id="N6U2Y2"/>
<proteinExistence type="predicted"/>
<dbReference type="EMBL" id="AQHN01000088">
    <property type="protein sequence ID" value="ENN84698.1"/>
    <property type="molecule type" value="Genomic_DNA"/>
</dbReference>
<dbReference type="OrthoDB" id="1189996at2"/>
<reference evidence="1 2" key="1">
    <citation type="journal article" date="2012" name="BMC Genomics">
        <title>Genomic basis of broad host range and environmental adaptability of Rhizobium tropici CIAT 899 and Rhizobium sp. PRF 81 which are used in inoculants for common bean (Phaseolus vulgaris L.).</title>
        <authorList>
            <person name="Ormeno-Orrillo E."/>
            <person name="Menna P."/>
            <person name="Almeida L.G."/>
            <person name="Ollero F.J."/>
            <person name="Nicolas M.F."/>
            <person name="Pains Rodrigues E."/>
            <person name="Shigueyoshi Nakatani A."/>
            <person name="Silva Batista J.S."/>
            <person name="Oliveira Chueire L.M."/>
            <person name="Souza R.C."/>
            <person name="Ribeiro Vasconcelos A.T."/>
            <person name="Megias M."/>
            <person name="Hungria M."/>
            <person name="Martinez-Romero E."/>
        </authorList>
    </citation>
    <scope>NUCLEOTIDE SEQUENCE [LARGE SCALE GENOMIC DNA]</scope>
    <source>
        <strain evidence="1 2">PRF 81</strain>
    </source>
</reference>
<accession>N6U2Y2</accession>
<dbReference type="STRING" id="363754.RHSP_83231"/>
<keyword evidence="2" id="KW-1185">Reference proteome</keyword>
<dbReference type="RefSeq" id="WP_004126602.1">
    <property type="nucleotide sequence ID" value="NZ_AQHN01000088.1"/>
</dbReference>
<name>N6U2Y2_9HYPH</name>
<sequence>MPRTVMTSEERDPLVDEFPEFEHALARLPDGYIEGRFQGRPWSATVKRSADGKRIWLYGEELGGADIVSFNLYVLAGAKPALKPCEMSSSKVVDFVLGFRPIPVRKS</sequence>
<evidence type="ECO:0000313" key="1">
    <source>
        <dbReference type="EMBL" id="ENN84698.1"/>
    </source>
</evidence>
<organism evidence="1 2">
    <name type="scientific">Rhizobium freirei PRF 81</name>
    <dbReference type="NCBI Taxonomy" id="363754"/>
    <lineage>
        <taxon>Bacteria</taxon>
        <taxon>Pseudomonadati</taxon>
        <taxon>Pseudomonadota</taxon>
        <taxon>Alphaproteobacteria</taxon>
        <taxon>Hyphomicrobiales</taxon>
        <taxon>Rhizobiaceae</taxon>
        <taxon>Rhizobium/Agrobacterium group</taxon>
        <taxon>Rhizobium</taxon>
    </lineage>
</organism>
<gene>
    <name evidence="1" type="ORF">RHSP_83231</name>
</gene>
<protein>
    <submittedName>
        <fullName evidence="1">Uncharacterized protein</fullName>
    </submittedName>
</protein>
<dbReference type="PATRIC" id="fig|363754.4.peg.5856"/>
<dbReference type="Proteomes" id="UP000012429">
    <property type="component" value="Unassembled WGS sequence"/>
</dbReference>